<evidence type="ECO:0000256" key="1">
    <source>
        <dbReference type="SAM" id="MobiDB-lite"/>
    </source>
</evidence>
<name>A0A445LZ34_GLYSO</name>
<dbReference type="InterPro" id="IPR036390">
    <property type="entry name" value="WH_DNA-bd_sf"/>
</dbReference>
<dbReference type="SMR" id="A0A445LZ34"/>
<dbReference type="GO" id="GO:0070979">
    <property type="term" value="P:protein K11-linked ubiquitination"/>
    <property type="evidence" value="ECO:0007669"/>
    <property type="project" value="TreeGrafter"/>
</dbReference>
<comment type="caution">
    <text evidence="3">The sequence shown here is derived from an EMBL/GenBank/DDBJ whole genome shotgun (WGS) entry which is preliminary data.</text>
</comment>
<dbReference type="EMBL" id="QZWG01000001">
    <property type="protein sequence ID" value="RZC28561.1"/>
    <property type="molecule type" value="Genomic_DNA"/>
</dbReference>
<dbReference type="SUPFAM" id="SSF46785">
    <property type="entry name" value="Winged helix' DNA-binding domain"/>
    <property type="match status" value="1"/>
</dbReference>
<dbReference type="InterPro" id="IPR044554">
    <property type="entry name" value="ANAPC2"/>
</dbReference>
<feature type="region of interest" description="Disordered" evidence="1">
    <location>
        <begin position="1"/>
        <end position="26"/>
    </location>
</feature>
<dbReference type="GO" id="GO:0005680">
    <property type="term" value="C:anaphase-promoting complex"/>
    <property type="evidence" value="ECO:0007669"/>
    <property type="project" value="TreeGrafter"/>
</dbReference>
<dbReference type="InterPro" id="IPR014786">
    <property type="entry name" value="ANAPC2_C"/>
</dbReference>
<dbReference type="InterPro" id="IPR036388">
    <property type="entry name" value="WH-like_DNA-bd_sf"/>
</dbReference>
<feature type="compositionally biased region" description="Polar residues" evidence="1">
    <location>
        <begin position="1"/>
        <end position="13"/>
    </location>
</feature>
<protein>
    <submittedName>
        <fullName evidence="3">Anaphase-promoting complex subunit 2</fullName>
    </submittedName>
</protein>
<reference evidence="3 4" key="1">
    <citation type="submission" date="2018-09" db="EMBL/GenBank/DDBJ databases">
        <title>A high-quality reference genome of wild soybean provides a powerful tool to mine soybean genomes.</title>
        <authorList>
            <person name="Xie M."/>
            <person name="Chung C.Y.L."/>
            <person name="Li M.-W."/>
            <person name="Wong F.-L."/>
            <person name="Chan T.-F."/>
            <person name="Lam H.-M."/>
        </authorList>
    </citation>
    <scope>NUCLEOTIDE SEQUENCE [LARGE SCALE GENOMIC DNA]</scope>
    <source>
        <strain evidence="4">cv. W05</strain>
        <tissue evidence="3">Hypocotyl of etiolated seedlings</tissue>
    </source>
</reference>
<dbReference type="AlphaFoldDB" id="A0A445LZ34"/>
<evidence type="ECO:0000313" key="4">
    <source>
        <dbReference type="Proteomes" id="UP000289340"/>
    </source>
</evidence>
<proteinExistence type="predicted"/>
<evidence type="ECO:0000259" key="2">
    <source>
        <dbReference type="Pfam" id="PF08672"/>
    </source>
</evidence>
<sequence length="107" mass="11917">MAETSKNGASTGCAQELLGGEEEEEKSVVSVENQLRKEMTVYEKFILGMLTNFGSMALDRIHNTRFLRIGIAVWNDFDVFLRIPTCICFCCCGSILAHCQCITQTKA</sequence>
<organism evidence="3 4">
    <name type="scientific">Glycine soja</name>
    <name type="common">Wild soybean</name>
    <dbReference type="NCBI Taxonomy" id="3848"/>
    <lineage>
        <taxon>Eukaryota</taxon>
        <taxon>Viridiplantae</taxon>
        <taxon>Streptophyta</taxon>
        <taxon>Embryophyta</taxon>
        <taxon>Tracheophyta</taxon>
        <taxon>Spermatophyta</taxon>
        <taxon>Magnoliopsida</taxon>
        <taxon>eudicotyledons</taxon>
        <taxon>Gunneridae</taxon>
        <taxon>Pentapetalae</taxon>
        <taxon>rosids</taxon>
        <taxon>fabids</taxon>
        <taxon>Fabales</taxon>
        <taxon>Fabaceae</taxon>
        <taxon>Papilionoideae</taxon>
        <taxon>50 kb inversion clade</taxon>
        <taxon>NPAAA clade</taxon>
        <taxon>indigoferoid/millettioid clade</taxon>
        <taxon>Phaseoleae</taxon>
        <taxon>Glycine</taxon>
        <taxon>Glycine subgen. Soja</taxon>
    </lineage>
</organism>
<dbReference type="PANTHER" id="PTHR45957">
    <property type="entry name" value="ANAPHASE-PROMOTING COMPLEX SUBUNIT 2"/>
    <property type="match status" value="1"/>
</dbReference>
<dbReference type="Gene3D" id="1.10.10.10">
    <property type="entry name" value="Winged helix-like DNA-binding domain superfamily/Winged helix DNA-binding domain"/>
    <property type="match status" value="1"/>
</dbReference>
<dbReference type="GO" id="GO:0007091">
    <property type="term" value="P:metaphase/anaphase transition of mitotic cell cycle"/>
    <property type="evidence" value="ECO:0007669"/>
    <property type="project" value="TreeGrafter"/>
</dbReference>
<accession>A0A445LZ34</accession>
<dbReference type="Pfam" id="PF08672">
    <property type="entry name" value="ANAPC2"/>
    <property type="match status" value="1"/>
</dbReference>
<dbReference type="Proteomes" id="UP000289340">
    <property type="component" value="Chromosome 1"/>
</dbReference>
<feature type="domain" description="Anaphase-promoting complex subunit 2 C-terminal" evidence="2">
    <location>
        <begin position="45"/>
        <end position="63"/>
    </location>
</feature>
<dbReference type="PANTHER" id="PTHR45957:SF1">
    <property type="entry name" value="ANAPHASE-PROMOTING COMPLEX SUBUNIT 2"/>
    <property type="match status" value="1"/>
</dbReference>
<keyword evidence="4" id="KW-1185">Reference proteome</keyword>
<gene>
    <name evidence="3" type="ORF">D0Y65_000506</name>
</gene>
<evidence type="ECO:0000313" key="3">
    <source>
        <dbReference type="EMBL" id="RZC28561.1"/>
    </source>
</evidence>